<dbReference type="RefSeq" id="WP_341372833.1">
    <property type="nucleotide sequence ID" value="NZ_JBBUTF010000003.1"/>
</dbReference>
<dbReference type="EMBL" id="JBBUTF010000003">
    <property type="protein sequence ID" value="MEK8025050.1"/>
    <property type="molecule type" value="Genomic_DNA"/>
</dbReference>
<name>A0ABU9B7K6_9BURK</name>
<comment type="caution">
    <text evidence="2">The sequence shown here is derived from an EMBL/GenBank/DDBJ whole genome shotgun (WGS) entry which is preliminary data.</text>
</comment>
<feature type="region of interest" description="Disordered" evidence="1">
    <location>
        <begin position="111"/>
        <end position="136"/>
    </location>
</feature>
<evidence type="ECO:0000256" key="1">
    <source>
        <dbReference type="SAM" id="MobiDB-lite"/>
    </source>
</evidence>
<keyword evidence="3" id="KW-1185">Reference proteome</keyword>
<accession>A0ABU9B7K6</accession>
<proteinExistence type="predicted"/>
<dbReference type="Proteomes" id="UP001368500">
    <property type="component" value="Unassembled WGS sequence"/>
</dbReference>
<gene>
    <name evidence="2" type="ORF">AACH11_03630</name>
</gene>
<sequence length="238" mass="24787">MFLSSAPPRRAARPACSVLSARLARSARPARWLTLGLPLLLTACVVTPTPVARAPAVRPAPVAVPVRPAPPPAAAATRALYFYPRQGQDAARQDRDRYECYRWAVQATGEEPGMTPTTLPTATVRPPAEGGRGREADGAPVVAGAVVGAMAGAVVSGPRSGPAPVILGALLGATLGAAQRDAQQQADARSRERAAERAEQAALIAGEQALDRARAGGASEDFRRAMTACMEGRHYTVR</sequence>
<evidence type="ECO:0000313" key="3">
    <source>
        <dbReference type="Proteomes" id="UP001368500"/>
    </source>
</evidence>
<organism evidence="2 3">
    <name type="scientific">Pseudaquabacterium rugosum</name>
    <dbReference type="NCBI Taxonomy" id="2984194"/>
    <lineage>
        <taxon>Bacteria</taxon>
        <taxon>Pseudomonadati</taxon>
        <taxon>Pseudomonadota</taxon>
        <taxon>Betaproteobacteria</taxon>
        <taxon>Burkholderiales</taxon>
        <taxon>Sphaerotilaceae</taxon>
        <taxon>Pseudaquabacterium</taxon>
    </lineage>
</organism>
<evidence type="ECO:0008006" key="4">
    <source>
        <dbReference type="Google" id="ProtNLM"/>
    </source>
</evidence>
<reference evidence="2 3" key="1">
    <citation type="submission" date="2024-04" db="EMBL/GenBank/DDBJ databases">
        <title>Novel species of the genus Ideonella isolated from streams.</title>
        <authorList>
            <person name="Lu H."/>
        </authorList>
    </citation>
    <scope>NUCLEOTIDE SEQUENCE [LARGE SCALE GENOMIC DNA]</scope>
    <source>
        <strain evidence="2 3">BYS139W</strain>
    </source>
</reference>
<evidence type="ECO:0000313" key="2">
    <source>
        <dbReference type="EMBL" id="MEK8025050.1"/>
    </source>
</evidence>
<protein>
    <recommendedName>
        <fullName evidence="4">Glycine zipper domain-containing protein</fullName>
    </recommendedName>
</protein>